<feature type="transmembrane region" description="Helical" evidence="7">
    <location>
        <begin position="117"/>
        <end position="139"/>
    </location>
</feature>
<comment type="caution">
    <text evidence="5">Lacks conserved residue(s) required for the propagation of feature annotation.</text>
</comment>
<feature type="transmembrane region" description="Helical" evidence="7">
    <location>
        <begin position="767"/>
        <end position="790"/>
    </location>
</feature>
<dbReference type="EMBL" id="BRYB01002839">
    <property type="protein sequence ID" value="GMI26203.1"/>
    <property type="molecule type" value="Genomic_DNA"/>
</dbReference>
<feature type="compositionally biased region" description="Basic and acidic residues" evidence="6">
    <location>
        <begin position="247"/>
        <end position="260"/>
    </location>
</feature>
<feature type="transmembrane region" description="Helical" evidence="7">
    <location>
        <begin position="588"/>
        <end position="609"/>
    </location>
</feature>
<feature type="transmembrane region" description="Helical" evidence="7">
    <location>
        <begin position="680"/>
        <end position="705"/>
    </location>
</feature>
<dbReference type="PROSITE" id="PS00018">
    <property type="entry name" value="EF_HAND_1"/>
    <property type="match status" value="1"/>
</dbReference>
<dbReference type="SUPFAM" id="SSF49758">
    <property type="entry name" value="Calpain large subunit, middle domain (domain III)"/>
    <property type="match status" value="1"/>
</dbReference>
<feature type="region of interest" description="Disordered" evidence="6">
    <location>
        <begin position="1733"/>
        <end position="1770"/>
    </location>
</feature>
<feature type="transmembrane region" description="Helical" evidence="7">
    <location>
        <begin position="506"/>
        <end position="529"/>
    </location>
</feature>
<feature type="non-terminal residue" evidence="10">
    <location>
        <position position="1"/>
    </location>
</feature>
<sequence length="1786" mass="198570">HVAAGVAFYGYDAFPKSTGDISGSPGFCLGSMCFLFVLLMCFSAYGLLDLPMPDVEVGGLCTHSGPWPSYIFGALAFLLVLIFCLAIATRDAAFLADRQLLAGELGKSYLFDRRFRLPAFLGLMTEILVIVTGLFIYGATGCSPIFALSVFVPIIVALLSFIVGVWKSNDYEVVIWPPLPPDFDVSTEEDEDALVANMLGDLFGGPGDDDVDKEMFKLPPLMKTGTEIREEIKMPPMPLKSALKHKQQQELKAQKEKERAANANPQNSDAGDGVETLSIGGGGDGSLMGFEDEGSVATLEKVMNGEADDESKTVAKLAEIRNKFEHQRQNIFKAKLVAMLAPIWRVVSVVPGVGFIGDKMLACWKKTPFGKPKAKKGKKKTEEPDEAAIADSIAAGEGGGEDLSALMFGAEENADAITYEEVNFEAMGLFDAFLNGYLLTAEYHAVFATIAMFTAIFLIGLIISLVQGLSLFGHAIWVVLYTLLFTIAAFAKYFSTFPESIKEDRTIFCSVLAGGMTLFVFCLGAFLSLGEGFSGDPNHTGALVLLNALVLYPTVVCLVFKFYSWMDNEWVIVDVDADGDGRMSFKELIAFVGFVPVAFLFFFIFSIEMFYFGDVFTATSILLLLGASIVGLLFLRDWAKNDFWLSAKYQEFADRLINGLQTLSLAGFVFQVGWGEGQATTMYFLSLFFLFYMVECGGQVLAAYVTREPEEPVYFSPFLLPCYSFSAAIDDIKDETENVIWLFKLLGAGCAWGVTVAIFVQPLSFGIFITCLFLLSIVVTVAACLGHVPLQLGNTAKYVSKQDVVECSMLARHKFFHRQKPVDIYDPTWQGKVHAQNDEEGDGPEEALKVIEAFKLATMIETSQRSMRYVETKGSKKKPNLSGEDDDDDNGGKKKGSLGNSEPPRADGLWDYNDASADALITCSGPLGFLGLFGAWYSFFSLISENKFCYKSPTVAAYDSKGGRKVVAKSEGNIDCKKLLKDLPSYDTALDKRYGEEMRSVVHFMLMLINACDARLKHQKVNFMKFLRENRFKLMSNGIKPPKDVLGGKGGFDVALVATWLSSLTVEERERFHMLRNTFNNELHAREKEQDRLDENRKMKADDLRVRLAEKEEKNCAKRYEKLKQLRHTRLENWKTTLEPEEKARFRELQVEWMKDPNVSVTDFDRKLREKFEQHVMVKTDEGTMEARNFLRDVESGDKHCRPGKFGRTFQFFDPEFANNQFSLGVNLSCRAKVAKDWKQSTQINHEAVIFDGGTDPDDVCVGLLNDNWLLSSISMLAAAGGVGDGDLDDQVANLFVSHVGADGQPKYNSDVGVYGVRLWKNNQWEVVVVDDFFPCLNDDDEDKNEGNKGAIVGHSEGMKEIWVPLIEKAYAKYYGSYEVLEEGFVQHAMKDLTGAECDCISLASASRGAGKKSLWNQLLRYRRNGYIMGCGSHGENVKFAFDTGIVPEACYSIYQVVAVDGHKLMQFRNPPGEGLDEWKGDWGDKSALWTRRLKNKLGWSNEEDNCFWMCFDDFCEIFRELYVCKWFDKSKWKEAHVNGEWEIGGKVEVDGIEIEKEETAVGLPNVHNGACKVENNPQYMLEIDRPTECRIKIEQVDVNGLASGTVLPVAAYICRPTSEGRAGRVKGLTKKNVVHSTGVPRKERCLEIYCTLQPGTYVVLAATYVSGMEGPFKITVTSTYEAELEQIWPPTWRAEEPDSFAGKMALKMAAKVGQAAEMASEGMDKANKKFEDMGGMMGDAGGELELTEEEKELEAEMARRQEKAKEAAIHKAEQDAYGAAAKGEL</sequence>
<feature type="region of interest" description="Disordered" evidence="6">
    <location>
        <begin position="867"/>
        <end position="907"/>
    </location>
</feature>
<keyword evidence="11" id="KW-1185">Reference proteome</keyword>
<keyword evidence="3" id="KW-0378">Hydrolase</keyword>
<name>A0ABQ6MH17_9STRA</name>
<feature type="domain" description="EF-hand" evidence="9">
    <location>
        <begin position="563"/>
        <end position="598"/>
    </location>
</feature>
<feature type="transmembrane region" description="Helical" evidence="7">
    <location>
        <begin position="656"/>
        <end position="674"/>
    </location>
</feature>
<feature type="domain" description="Calpain catalytic" evidence="8">
    <location>
        <begin position="1211"/>
        <end position="1528"/>
    </location>
</feature>
<dbReference type="Gene3D" id="3.90.70.10">
    <property type="entry name" value="Cysteine proteinases"/>
    <property type="match status" value="1"/>
</dbReference>
<feature type="transmembrane region" description="Helical" evidence="7">
    <location>
        <begin position="472"/>
        <end position="494"/>
    </location>
</feature>
<organism evidence="10 11">
    <name type="scientific">Tetraparma gracilis</name>
    <dbReference type="NCBI Taxonomy" id="2962635"/>
    <lineage>
        <taxon>Eukaryota</taxon>
        <taxon>Sar</taxon>
        <taxon>Stramenopiles</taxon>
        <taxon>Ochrophyta</taxon>
        <taxon>Bolidophyceae</taxon>
        <taxon>Parmales</taxon>
        <taxon>Triparmaceae</taxon>
        <taxon>Tetraparma</taxon>
    </lineage>
</organism>
<feature type="transmembrane region" description="Helical" evidence="7">
    <location>
        <begin position="741"/>
        <end position="760"/>
    </location>
</feature>
<comment type="caution">
    <text evidence="10">The sequence shown here is derived from an EMBL/GenBank/DDBJ whole genome shotgun (WGS) entry which is preliminary data.</text>
</comment>
<evidence type="ECO:0000256" key="1">
    <source>
        <dbReference type="ARBA" id="ARBA00007623"/>
    </source>
</evidence>
<evidence type="ECO:0000313" key="10">
    <source>
        <dbReference type="EMBL" id="GMI26203.1"/>
    </source>
</evidence>
<feature type="transmembrane region" description="Helical" evidence="7">
    <location>
        <begin position="26"/>
        <end position="47"/>
    </location>
</feature>
<dbReference type="PANTHER" id="PTHR10183">
    <property type="entry name" value="CALPAIN"/>
    <property type="match status" value="1"/>
</dbReference>
<evidence type="ECO:0000256" key="3">
    <source>
        <dbReference type="ARBA" id="ARBA00022801"/>
    </source>
</evidence>
<evidence type="ECO:0000313" key="11">
    <source>
        <dbReference type="Proteomes" id="UP001165060"/>
    </source>
</evidence>
<reference evidence="10 11" key="1">
    <citation type="journal article" date="2023" name="Commun. Biol.">
        <title>Genome analysis of Parmales, the sister group of diatoms, reveals the evolutionary specialization of diatoms from phago-mixotrophs to photoautotrophs.</title>
        <authorList>
            <person name="Ban H."/>
            <person name="Sato S."/>
            <person name="Yoshikawa S."/>
            <person name="Yamada K."/>
            <person name="Nakamura Y."/>
            <person name="Ichinomiya M."/>
            <person name="Sato N."/>
            <person name="Blanc-Mathieu R."/>
            <person name="Endo H."/>
            <person name="Kuwata A."/>
            <person name="Ogata H."/>
        </authorList>
    </citation>
    <scope>NUCLEOTIDE SEQUENCE [LARGE SCALE GENOMIC DNA]</scope>
</reference>
<feature type="transmembrane region" description="Helical" evidence="7">
    <location>
        <begin position="445"/>
        <end position="466"/>
    </location>
</feature>
<evidence type="ECO:0000256" key="2">
    <source>
        <dbReference type="ARBA" id="ARBA00022670"/>
    </source>
</evidence>
<keyword evidence="2" id="KW-0645">Protease</keyword>
<dbReference type="PROSITE" id="PS50222">
    <property type="entry name" value="EF_HAND_2"/>
    <property type="match status" value="1"/>
</dbReference>
<dbReference type="CDD" id="cd00044">
    <property type="entry name" value="CysPc"/>
    <property type="match status" value="1"/>
</dbReference>
<evidence type="ECO:0000256" key="7">
    <source>
        <dbReference type="SAM" id="Phobius"/>
    </source>
</evidence>
<feature type="transmembrane region" description="Helical" evidence="7">
    <location>
        <begin position="615"/>
        <end position="635"/>
    </location>
</feature>
<dbReference type="InterPro" id="IPR018247">
    <property type="entry name" value="EF_Hand_1_Ca_BS"/>
</dbReference>
<evidence type="ECO:0008006" key="12">
    <source>
        <dbReference type="Google" id="ProtNLM"/>
    </source>
</evidence>
<comment type="similarity">
    <text evidence="1">Belongs to the peptidase C2 family.</text>
</comment>
<feature type="transmembrane region" description="Helical" evidence="7">
    <location>
        <begin position="145"/>
        <end position="166"/>
    </location>
</feature>
<accession>A0ABQ6MH17</accession>
<evidence type="ECO:0000256" key="5">
    <source>
        <dbReference type="PROSITE-ProRule" id="PRU00239"/>
    </source>
</evidence>
<dbReference type="Gene3D" id="2.60.120.380">
    <property type="match status" value="1"/>
</dbReference>
<dbReference type="InterPro" id="IPR036213">
    <property type="entry name" value="Calpain_III_sf"/>
</dbReference>
<feature type="compositionally biased region" description="Basic and acidic residues" evidence="6">
    <location>
        <begin position="1755"/>
        <end position="1770"/>
    </location>
</feature>
<protein>
    <recommendedName>
        <fullName evidence="12">Calmodulin</fullName>
    </recommendedName>
</protein>
<keyword evidence="7" id="KW-0812">Transmembrane</keyword>
<evidence type="ECO:0000259" key="8">
    <source>
        <dbReference type="PROSITE" id="PS50203"/>
    </source>
</evidence>
<keyword evidence="4" id="KW-0788">Thiol protease</keyword>
<keyword evidence="7" id="KW-0472">Membrane</keyword>
<evidence type="ECO:0000256" key="4">
    <source>
        <dbReference type="ARBA" id="ARBA00022807"/>
    </source>
</evidence>
<dbReference type="InterPro" id="IPR022684">
    <property type="entry name" value="Calpain_cysteine_protease"/>
</dbReference>
<dbReference type="Pfam" id="PF00648">
    <property type="entry name" value="Peptidase_C2"/>
    <property type="match status" value="1"/>
</dbReference>
<dbReference type="SMART" id="SM00230">
    <property type="entry name" value="CysPc"/>
    <property type="match status" value="1"/>
</dbReference>
<dbReference type="PANTHER" id="PTHR10183:SF379">
    <property type="entry name" value="CALPAIN-5"/>
    <property type="match status" value="1"/>
</dbReference>
<feature type="transmembrane region" description="Helical" evidence="7">
    <location>
        <begin position="541"/>
        <end position="560"/>
    </location>
</feature>
<dbReference type="PRINTS" id="PR00704">
    <property type="entry name" value="CALPAIN"/>
</dbReference>
<keyword evidence="7" id="KW-1133">Transmembrane helix</keyword>
<dbReference type="InterPro" id="IPR002048">
    <property type="entry name" value="EF_hand_dom"/>
</dbReference>
<dbReference type="PROSITE" id="PS50203">
    <property type="entry name" value="CALPAIN_CAT"/>
    <property type="match status" value="1"/>
</dbReference>
<dbReference type="InterPro" id="IPR001300">
    <property type="entry name" value="Peptidase_C2_calpain_cat"/>
</dbReference>
<feature type="region of interest" description="Disordered" evidence="6">
    <location>
        <begin position="240"/>
        <end position="273"/>
    </location>
</feature>
<feature type="transmembrane region" description="Helical" evidence="7">
    <location>
        <begin position="67"/>
        <end position="88"/>
    </location>
</feature>
<dbReference type="SUPFAM" id="SSF54001">
    <property type="entry name" value="Cysteine proteinases"/>
    <property type="match status" value="1"/>
</dbReference>
<evidence type="ECO:0000256" key="6">
    <source>
        <dbReference type="SAM" id="MobiDB-lite"/>
    </source>
</evidence>
<evidence type="ECO:0000259" key="9">
    <source>
        <dbReference type="PROSITE" id="PS50222"/>
    </source>
</evidence>
<gene>
    <name evidence="10" type="ORF">TeGR_g353</name>
</gene>
<dbReference type="InterPro" id="IPR038765">
    <property type="entry name" value="Papain-like_cys_pep_sf"/>
</dbReference>
<dbReference type="Proteomes" id="UP001165060">
    <property type="component" value="Unassembled WGS sequence"/>
</dbReference>
<proteinExistence type="inferred from homology"/>